<dbReference type="AlphaFoldDB" id="A0A9P5GEH3"/>
<reference evidence="1" key="1">
    <citation type="submission" date="2020-02" db="EMBL/GenBank/DDBJ databases">
        <authorList>
            <person name="Lichtner F.J."/>
        </authorList>
    </citation>
    <scope>NUCLEOTIDE SEQUENCE</scope>
    <source>
        <strain evidence="1">G10</strain>
    </source>
</reference>
<gene>
    <name evidence="1" type="ORF">PCG10_010671</name>
</gene>
<accession>A0A9P5GEH3</accession>
<evidence type="ECO:0000313" key="1">
    <source>
        <dbReference type="EMBL" id="KAF7518538.1"/>
    </source>
</evidence>
<proteinExistence type="predicted"/>
<keyword evidence="2" id="KW-1185">Reference proteome</keyword>
<name>A0A9P5GEH3_PENCR</name>
<evidence type="ECO:0000313" key="2">
    <source>
        <dbReference type="Proteomes" id="UP000701341"/>
    </source>
</evidence>
<dbReference type="EMBL" id="JAAOZQ010000098">
    <property type="protein sequence ID" value="KAF7518538.1"/>
    <property type="molecule type" value="Genomic_DNA"/>
</dbReference>
<organism evidence="1 2">
    <name type="scientific">Penicillium crustosum</name>
    <name type="common">Blue mold fungus</name>
    <dbReference type="NCBI Taxonomy" id="36656"/>
    <lineage>
        <taxon>Eukaryota</taxon>
        <taxon>Fungi</taxon>
        <taxon>Dikarya</taxon>
        <taxon>Ascomycota</taxon>
        <taxon>Pezizomycotina</taxon>
        <taxon>Eurotiomycetes</taxon>
        <taxon>Eurotiomycetidae</taxon>
        <taxon>Eurotiales</taxon>
        <taxon>Aspergillaceae</taxon>
        <taxon>Penicillium</taxon>
    </lineage>
</organism>
<dbReference type="Proteomes" id="UP000701341">
    <property type="component" value="Unassembled WGS sequence"/>
</dbReference>
<comment type="caution">
    <text evidence="1">The sequence shown here is derived from an EMBL/GenBank/DDBJ whole genome shotgun (WGS) entry which is preliminary data.</text>
</comment>
<sequence length="157" mass="16399">MSAMLSSVLSSVLSSALRAVLFVLPPSSVPAALREALAIILSCAVSAVLPAVLPALMPVSVSISKADALAFLAGAKDVILGVVEVVVAMITLLGKVNEAVVVVKELADNAGETLAAIQRIFRGQWTESPARQWLAQSFPTALPSPQYYLMEELVDKG</sequence>
<protein>
    <submittedName>
        <fullName evidence="1">Uncharacterized protein</fullName>
    </submittedName>
</protein>